<dbReference type="InterPro" id="IPR043502">
    <property type="entry name" value="DNA/RNA_pol_sf"/>
</dbReference>
<dbReference type="EMBL" id="BPLQ01013803">
    <property type="protein sequence ID" value="GIY74893.1"/>
    <property type="molecule type" value="Genomic_DNA"/>
</dbReference>
<dbReference type="InterPro" id="IPR053134">
    <property type="entry name" value="RNA-dir_DNA_polymerase"/>
</dbReference>
<dbReference type="Gene3D" id="3.30.70.270">
    <property type="match status" value="1"/>
</dbReference>
<keyword evidence="3" id="KW-0808">Transferase</keyword>
<keyword evidence="3" id="KW-0548">Nucleotidyltransferase</keyword>
<reference evidence="3 4" key="1">
    <citation type="submission" date="2021-06" db="EMBL/GenBank/DDBJ databases">
        <title>Caerostris darwini draft genome.</title>
        <authorList>
            <person name="Kono N."/>
            <person name="Arakawa K."/>
        </authorList>
    </citation>
    <scope>NUCLEOTIDE SEQUENCE [LARGE SCALE GENOMIC DNA]</scope>
</reference>
<dbReference type="GO" id="GO:0003964">
    <property type="term" value="F:RNA-directed DNA polymerase activity"/>
    <property type="evidence" value="ECO:0007669"/>
    <property type="project" value="UniProtKB-KW"/>
</dbReference>
<evidence type="ECO:0000259" key="2">
    <source>
        <dbReference type="Pfam" id="PF00078"/>
    </source>
</evidence>
<feature type="compositionally biased region" description="Basic residues" evidence="1">
    <location>
        <begin position="334"/>
        <end position="345"/>
    </location>
</feature>
<dbReference type="InterPro" id="IPR000477">
    <property type="entry name" value="RT_dom"/>
</dbReference>
<feature type="compositionally biased region" description="Polar residues" evidence="1">
    <location>
        <begin position="278"/>
        <end position="306"/>
    </location>
</feature>
<accession>A0AAV4VY09</accession>
<name>A0AAV4VY09_9ARAC</name>
<dbReference type="PANTHER" id="PTHR24559:SF435">
    <property type="entry name" value="RIBONUCLEASE H"/>
    <property type="match status" value="1"/>
</dbReference>
<gene>
    <name evidence="3" type="primary">TY3B-I_58</name>
    <name evidence="3" type="ORF">CDAR_88161</name>
</gene>
<evidence type="ECO:0000313" key="4">
    <source>
        <dbReference type="Proteomes" id="UP001054837"/>
    </source>
</evidence>
<dbReference type="AlphaFoldDB" id="A0AAV4VY09"/>
<feature type="domain" description="Reverse transcriptase" evidence="2">
    <location>
        <begin position="106"/>
        <end position="202"/>
    </location>
</feature>
<evidence type="ECO:0000256" key="1">
    <source>
        <dbReference type="SAM" id="MobiDB-lite"/>
    </source>
</evidence>
<dbReference type="SUPFAM" id="SSF56672">
    <property type="entry name" value="DNA/RNA polymerases"/>
    <property type="match status" value="1"/>
</dbReference>
<feature type="region of interest" description="Disordered" evidence="1">
    <location>
        <begin position="263"/>
        <end position="364"/>
    </location>
</feature>
<dbReference type="Gene3D" id="3.10.10.10">
    <property type="entry name" value="HIV Type 1 Reverse Transcriptase, subunit A, domain 1"/>
    <property type="match status" value="1"/>
</dbReference>
<dbReference type="InterPro" id="IPR043128">
    <property type="entry name" value="Rev_trsase/Diguanyl_cyclase"/>
</dbReference>
<keyword evidence="3" id="KW-0695">RNA-directed DNA polymerase</keyword>
<keyword evidence="4" id="KW-1185">Reference proteome</keyword>
<organism evidence="3 4">
    <name type="scientific">Caerostris darwini</name>
    <dbReference type="NCBI Taxonomy" id="1538125"/>
    <lineage>
        <taxon>Eukaryota</taxon>
        <taxon>Metazoa</taxon>
        <taxon>Ecdysozoa</taxon>
        <taxon>Arthropoda</taxon>
        <taxon>Chelicerata</taxon>
        <taxon>Arachnida</taxon>
        <taxon>Araneae</taxon>
        <taxon>Araneomorphae</taxon>
        <taxon>Entelegynae</taxon>
        <taxon>Araneoidea</taxon>
        <taxon>Araneidae</taxon>
        <taxon>Caerostris</taxon>
    </lineage>
</organism>
<dbReference type="CDD" id="cd01647">
    <property type="entry name" value="RT_LTR"/>
    <property type="match status" value="1"/>
</dbReference>
<proteinExistence type="predicted"/>
<feature type="compositionally biased region" description="Polar residues" evidence="1">
    <location>
        <begin position="346"/>
        <end position="362"/>
    </location>
</feature>
<dbReference type="Proteomes" id="UP001054837">
    <property type="component" value="Unassembled WGS sequence"/>
</dbReference>
<dbReference type="Pfam" id="PF00078">
    <property type="entry name" value="RVT_1"/>
    <property type="match status" value="1"/>
</dbReference>
<protein>
    <submittedName>
        <fullName evidence="3">Reverse transcriptase</fullName>
    </submittedName>
</protein>
<comment type="caution">
    <text evidence="3">The sequence shown here is derived from an EMBL/GenBank/DDBJ whole genome shotgun (WGS) entry which is preliminary data.</text>
</comment>
<feature type="compositionally biased region" description="Low complexity" evidence="1">
    <location>
        <begin position="312"/>
        <end position="324"/>
    </location>
</feature>
<evidence type="ECO:0000313" key="3">
    <source>
        <dbReference type="EMBL" id="GIY74893.1"/>
    </source>
</evidence>
<dbReference type="PANTHER" id="PTHR24559">
    <property type="entry name" value="TRANSPOSON TY3-I GAG-POL POLYPROTEIN"/>
    <property type="match status" value="1"/>
</dbReference>
<sequence length="416" mass="46719">MLELNSSVQFLLRFRKVADRLLEVNPIPIAVSFVTTGSNPDTSKLFSEIENLHKRIEKLQFCRKLRTLQQIEFFLVRSIARVQDLHILNIVDITKNFKTTPQIFFALPVGDFRALNDQTIKDKYPIPSVLDFTSELHGCRSFCHVDLVKAFHQTPIAPEDIYKTAIYTTFGLKENTRMQYGLCKASSIFQCFIDEILRRTCKHLLKLSEHPLQWNDKTEAAFTATKEALANATLLNFPVPEAKKLVIQKPIYATKFRTTSTSIGTQTGDLDSSPPHQPSTHSNTKSKSVQPAPVSQTQSAKLSKSATVHIFSSTSDPSSPPSTSNLPATVHAGYKTKSHHIKRKLPSNTTPSIKSGSTNTESKPLKLNKYYDTNRFLSLASLVRPNNIKKNKSLMEHPNPANSDMLVYDATDMVLE</sequence>